<name>A0A976FS15_BRELC</name>
<protein>
    <submittedName>
        <fullName evidence="1">Uncharacterized protein</fullName>
    </submittedName>
</protein>
<sequence>MPSESPSEWQIGALLLRVIEIEDEVSLRHSSCLRDNGAVVIDRHKIVIVVSALNGIGKLVRRRNMFVA</sequence>
<proteinExistence type="predicted"/>
<organism evidence="1 2">
    <name type="scientific">Bremia lactucae</name>
    <name type="common">Lettuce downy mildew</name>
    <dbReference type="NCBI Taxonomy" id="4779"/>
    <lineage>
        <taxon>Eukaryota</taxon>
        <taxon>Sar</taxon>
        <taxon>Stramenopiles</taxon>
        <taxon>Oomycota</taxon>
        <taxon>Peronosporomycetes</taxon>
        <taxon>Peronosporales</taxon>
        <taxon>Peronosporaceae</taxon>
        <taxon>Bremia</taxon>
    </lineage>
</organism>
<dbReference type="GeneID" id="94347257"/>
<comment type="caution">
    <text evidence="1">The sequence shown here is derived from an EMBL/GenBank/DDBJ whole genome shotgun (WGS) entry which is preliminary data.</text>
</comment>
<dbReference type="AlphaFoldDB" id="A0A976FS15"/>
<accession>A0A976FS15</accession>
<evidence type="ECO:0000313" key="1">
    <source>
        <dbReference type="EMBL" id="TDH71449.1"/>
    </source>
</evidence>
<dbReference type="KEGG" id="blac:94347257"/>
<dbReference type="RefSeq" id="XP_067820948.1">
    <property type="nucleotide sequence ID" value="XM_067961586.1"/>
</dbReference>
<reference evidence="1 2" key="1">
    <citation type="journal article" date="2021" name="Genome Biol.">
        <title>AFLAP: assembly-free linkage analysis pipeline using k-mers from genome sequencing data.</title>
        <authorList>
            <person name="Fletcher K."/>
            <person name="Zhang L."/>
            <person name="Gil J."/>
            <person name="Han R."/>
            <person name="Cavanaugh K."/>
            <person name="Michelmore R."/>
        </authorList>
    </citation>
    <scope>NUCLEOTIDE SEQUENCE [LARGE SCALE GENOMIC DNA]</scope>
    <source>
        <strain evidence="1 2">SF5</strain>
    </source>
</reference>
<gene>
    <name evidence="1" type="ORF">CCR75_003492</name>
</gene>
<evidence type="ECO:0000313" key="2">
    <source>
        <dbReference type="Proteomes" id="UP000294530"/>
    </source>
</evidence>
<dbReference type="EMBL" id="SHOA02000004">
    <property type="protein sequence ID" value="TDH71449.1"/>
    <property type="molecule type" value="Genomic_DNA"/>
</dbReference>
<keyword evidence="2" id="KW-1185">Reference proteome</keyword>
<dbReference type="Proteomes" id="UP000294530">
    <property type="component" value="Unassembled WGS sequence"/>
</dbReference>